<feature type="signal peptide" evidence="2">
    <location>
        <begin position="1"/>
        <end position="20"/>
    </location>
</feature>
<keyword evidence="2" id="KW-0732">Signal</keyword>
<dbReference type="Proteomes" id="UP000515158">
    <property type="component" value="Unplaced"/>
</dbReference>
<dbReference type="OrthoDB" id="8195297at2759"/>
<dbReference type="RefSeq" id="XP_034255315.1">
    <property type="nucleotide sequence ID" value="XM_034399424.1"/>
</dbReference>
<organism evidence="4">
    <name type="scientific">Thrips palmi</name>
    <name type="common">Melon thrips</name>
    <dbReference type="NCBI Taxonomy" id="161013"/>
    <lineage>
        <taxon>Eukaryota</taxon>
        <taxon>Metazoa</taxon>
        <taxon>Ecdysozoa</taxon>
        <taxon>Arthropoda</taxon>
        <taxon>Hexapoda</taxon>
        <taxon>Insecta</taxon>
        <taxon>Pterygota</taxon>
        <taxon>Neoptera</taxon>
        <taxon>Paraneoptera</taxon>
        <taxon>Thysanoptera</taxon>
        <taxon>Terebrantia</taxon>
        <taxon>Thripoidea</taxon>
        <taxon>Thripidae</taxon>
        <taxon>Thrips</taxon>
    </lineage>
</organism>
<proteinExistence type="predicted"/>
<protein>
    <submittedName>
        <fullName evidence="4">Uncharacterized protein LOC117653624 isoform X2</fullName>
    </submittedName>
</protein>
<feature type="chain" id="PRO_5027629050" evidence="2">
    <location>
        <begin position="21"/>
        <end position="126"/>
    </location>
</feature>
<evidence type="ECO:0000313" key="4">
    <source>
        <dbReference type="RefSeq" id="XP_034255315.1"/>
    </source>
</evidence>
<keyword evidence="3" id="KW-1185">Reference proteome</keyword>
<evidence type="ECO:0000256" key="1">
    <source>
        <dbReference type="SAM" id="MobiDB-lite"/>
    </source>
</evidence>
<dbReference type="GeneID" id="117653624"/>
<evidence type="ECO:0000256" key="2">
    <source>
        <dbReference type="SAM" id="SignalP"/>
    </source>
</evidence>
<evidence type="ECO:0000313" key="3">
    <source>
        <dbReference type="Proteomes" id="UP000515158"/>
    </source>
</evidence>
<reference evidence="4" key="1">
    <citation type="submission" date="2025-08" db="UniProtKB">
        <authorList>
            <consortium name="RefSeq"/>
        </authorList>
    </citation>
    <scope>IDENTIFICATION</scope>
    <source>
        <tissue evidence="4">Total insect</tissue>
    </source>
</reference>
<sequence>MTAVAGVLLLVGVVLAVAEAAPQDLVPQDPMAAPLSPMDDAKARVEIVMVTESPAEAIQEAIRYNPDVAAALQSNTTNLVRVADKILYSSGNNNTSPASPEVAEGQAQQPVEGIHATVQLVPVPIN</sequence>
<dbReference type="AlphaFoldDB" id="A0A6P9ACV8"/>
<accession>A0A6P9ACV8</accession>
<name>A0A6P9ACV8_THRPL</name>
<feature type="region of interest" description="Disordered" evidence="1">
    <location>
        <begin position="90"/>
        <end position="109"/>
    </location>
</feature>
<gene>
    <name evidence="4" type="primary">LOC117653624</name>
</gene>